<keyword evidence="2" id="KW-1185">Reference proteome</keyword>
<dbReference type="Proteomes" id="UP000240830">
    <property type="component" value="Unassembled WGS sequence"/>
</dbReference>
<reference evidence="1 2" key="1">
    <citation type="submission" date="2016-10" db="EMBL/GenBank/DDBJ databases">
        <title>The genome of Paramicrosporidium saccamoebae is the missing link in understanding Cryptomycota and Microsporidia evolution.</title>
        <authorList>
            <person name="Quandt C.A."/>
            <person name="Beaudet D."/>
            <person name="Corsaro D."/>
            <person name="Michel R."/>
            <person name="Corradi N."/>
            <person name="James T."/>
        </authorList>
    </citation>
    <scope>NUCLEOTIDE SEQUENCE [LARGE SCALE GENOMIC DNA]</scope>
    <source>
        <strain evidence="1 2">KSL3</strain>
    </source>
</reference>
<evidence type="ECO:0000313" key="2">
    <source>
        <dbReference type="Proteomes" id="UP000240830"/>
    </source>
</evidence>
<gene>
    <name evidence="1" type="ORF">PSACC_01604</name>
</gene>
<evidence type="ECO:0000313" key="1">
    <source>
        <dbReference type="EMBL" id="PJF18573.1"/>
    </source>
</evidence>
<dbReference type="OrthoDB" id="341482at2759"/>
<proteinExistence type="predicted"/>
<name>A0A2H9TLD8_9FUNG</name>
<dbReference type="EMBL" id="MTSL01000114">
    <property type="protein sequence ID" value="PJF18573.1"/>
    <property type="molecule type" value="Genomic_DNA"/>
</dbReference>
<organism evidence="1 2">
    <name type="scientific">Paramicrosporidium saccamoebae</name>
    <dbReference type="NCBI Taxonomy" id="1246581"/>
    <lineage>
        <taxon>Eukaryota</taxon>
        <taxon>Fungi</taxon>
        <taxon>Fungi incertae sedis</taxon>
        <taxon>Cryptomycota</taxon>
        <taxon>Cryptomycota incertae sedis</taxon>
        <taxon>Paramicrosporidium</taxon>
    </lineage>
</organism>
<accession>A0A2H9TLD8</accession>
<sequence length="553" mass="61483">MALLGVDCYACLESEETLGLYHGQECSITQLNRKITDAQIVRNRVNDKLVAIYGPAGPVVSVDTRKGETTLLVPQEQFLRDRIVWCAWHEASATGNHVSVLTAAGSFIIANATSGRIEMRTKVRSPEDYTLRCVNATTLGEVLWVAMENGDLLAMSPILPSPCLADELSACPDEEELVNNEEWAKFYCKFESRKHQLNRPLKPMAGENEPKVQGPFLLQPEPLDDSSAVALKAFRHDGMEFLAVASLSGRLNIFMLEHAIRPCWEKSLDDQILTLVESIRLPPSTVLSLDYAEPYELLLVLQDRIMSIQMNWLTEMAVDGDIKQISKSQVSTIKSNLSIVDAMLFGRSVMYLDEAMNVDSAHIPRSAEPLLKSIAEHFVPTVAPKLDAAPLPSICLPKLCVPANLKTIKFPRDLDENSLEETLKIIQSWRMQTLIKCAKLAEELKRRMLILNELGMRQKEWANLVVNRAKAAIQHTASAADKIARLDKGLPRVGENLQPSQGGTELASILSRLETLQTKLSTTSPPVLDSLLSQTSLLEHIQDQIKALSFEKQ</sequence>
<dbReference type="AlphaFoldDB" id="A0A2H9TLD8"/>
<protein>
    <submittedName>
        <fullName evidence="1">Uncharacterized protein</fullName>
    </submittedName>
</protein>
<comment type="caution">
    <text evidence="1">The sequence shown here is derived from an EMBL/GenBank/DDBJ whole genome shotgun (WGS) entry which is preliminary data.</text>
</comment>